<protein>
    <submittedName>
        <fullName evidence="1">Uncharacterized protein</fullName>
    </submittedName>
</protein>
<organism evidence="1 2">
    <name type="scientific">Coniosporium tulheliwenetii</name>
    <dbReference type="NCBI Taxonomy" id="3383036"/>
    <lineage>
        <taxon>Eukaryota</taxon>
        <taxon>Fungi</taxon>
        <taxon>Dikarya</taxon>
        <taxon>Ascomycota</taxon>
        <taxon>Pezizomycotina</taxon>
        <taxon>Dothideomycetes</taxon>
        <taxon>Dothideomycetes incertae sedis</taxon>
        <taxon>Coniosporium</taxon>
    </lineage>
</organism>
<dbReference type="EMBL" id="JAPDRP010000007">
    <property type="protein sequence ID" value="KAJ9645979.1"/>
    <property type="molecule type" value="Genomic_DNA"/>
</dbReference>
<name>A0ACC2ZF54_9PEZI</name>
<evidence type="ECO:0000313" key="2">
    <source>
        <dbReference type="Proteomes" id="UP001172680"/>
    </source>
</evidence>
<reference evidence="1" key="1">
    <citation type="submission" date="2022-10" db="EMBL/GenBank/DDBJ databases">
        <title>Culturing micro-colonial fungi from biological soil crusts in the Mojave desert and describing Neophaeococcomyces mojavensis, and introducing the new genera and species Taxawa tesnikishii.</title>
        <authorList>
            <person name="Kurbessoian T."/>
            <person name="Stajich J.E."/>
        </authorList>
    </citation>
    <scope>NUCLEOTIDE SEQUENCE</scope>
    <source>
        <strain evidence="1">JES_115</strain>
    </source>
</reference>
<sequence>MSTSSPYEALPSHSCIRLVTIEPGLEWDEIHCNFQVVELSDAPPYEAVSYVWGNPNPPTLIVCNGVRVEITPNLGEALRRFRPLPSSCGTLSTVKPAHQRSKDSPLERKEPYQSWARRVPADQPSNRPTRLLWIDALCINQKDNDEKSSQVMMMRDIYAHAKNVLLWLGPHIEEIVPQALRLMDIALRNLNREITPGKPSSIVYEVSTMEKHMARGFPSPEAPDWMALEWFYGQAWFSRVWVLQEVAVAEFVTAFLGDFEIKANYIGYAAVWFVGKGYANEWGPLTLTSDLSKAAFLLNRTKSMMSGNNRSKLLSLLGRVRTFKATLPQDKVYAVLGIAQEGRSYADTPLRPDYNKSVAEVYRDTTRYLIRHNTNLDVLSHTCSSDANRNYDAPSWAARWDVPNGTRPLIDGAAAGLYTADRGMELHFADTDDDNVLWLRGITFDTVLSFSDVLSDPADSLKQLWHIVQCHFEAEARYITGESTITAFLLTATAGRNFAGQPGKADGNFLSHAAAFWSHFIHEDPPDVLSDHQKRFWQLRTRLRVFWKVISSRVASWWAYLRGHNTVLSYTWEEWYWEVEAIDARMFERAALAVFPTRVFAITSQKYMCLGPAHMQSEDKVVILAGGKVPYVLRPKGTSYEFIGECYVHGFMNGEVVDLWKQGKLIEEYFDLR</sequence>
<keyword evidence="2" id="KW-1185">Reference proteome</keyword>
<comment type="caution">
    <text evidence="1">The sequence shown here is derived from an EMBL/GenBank/DDBJ whole genome shotgun (WGS) entry which is preliminary data.</text>
</comment>
<evidence type="ECO:0000313" key="1">
    <source>
        <dbReference type="EMBL" id="KAJ9645979.1"/>
    </source>
</evidence>
<proteinExistence type="predicted"/>
<accession>A0ACC2ZF54</accession>
<gene>
    <name evidence="1" type="ORF">H2199_003022</name>
</gene>
<dbReference type="Proteomes" id="UP001172680">
    <property type="component" value="Unassembled WGS sequence"/>
</dbReference>